<keyword evidence="7" id="KW-1185">Reference proteome</keyword>
<dbReference type="InterPro" id="IPR018060">
    <property type="entry name" value="HTH_AraC"/>
</dbReference>
<dbReference type="EMBL" id="BAAAAF010000008">
    <property type="protein sequence ID" value="GAA0036234.1"/>
    <property type="molecule type" value="Genomic_DNA"/>
</dbReference>
<feature type="region of interest" description="Disordered" evidence="4">
    <location>
        <begin position="1"/>
        <end position="35"/>
    </location>
</feature>
<dbReference type="Pfam" id="PF12833">
    <property type="entry name" value="HTH_18"/>
    <property type="match status" value="1"/>
</dbReference>
<feature type="compositionally biased region" description="Basic and acidic residues" evidence="4">
    <location>
        <begin position="11"/>
        <end position="35"/>
    </location>
</feature>
<dbReference type="InterPro" id="IPR002818">
    <property type="entry name" value="DJ-1/PfpI"/>
</dbReference>
<dbReference type="SMART" id="SM00342">
    <property type="entry name" value="HTH_ARAC"/>
    <property type="match status" value="1"/>
</dbReference>
<dbReference type="SUPFAM" id="SSF46689">
    <property type="entry name" value="Homeodomain-like"/>
    <property type="match status" value="2"/>
</dbReference>
<dbReference type="InterPro" id="IPR029062">
    <property type="entry name" value="Class_I_gatase-like"/>
</dbReference>
<gene>
    <name evidence="6" type="ORF">NCCP602_21950</name>
</gene>
<dbReference type="InterPro" id="IPR052158">
    <property type="entry name" value="INH-QAR"/>
</dbReference>
<dbReference type="Pfam" id="PF01965">
    <property type="entry name" value="DJ-1_PfpI"/>
    <property type="match status" value="1"/>
</dbReference>
<evidence type="ECO:0000259" key="5">
    <source>
        <dbReference type="PROSITE" id="PS01124"/>
    </source>
</evidence>
<accession>A0ABP3C8Y5</accession>
<dbReference type="Proteomes" id="UP001498238">
    <property type="component" value="Unassembled WGS sequence"/>
</dbReference>
<dbReference type="PANTHER" id="PTHR43130:SF3">
    <property type="entry name" value="HTH-TYPE TRANSCRIPTIONAL REGULATOR RV1931C"/>
    <property type="match status" value="1"/>
</dbReference>
<proteinExistence type="predicted"/>
<organism evidence="6 7">
    <name type="scientific">Brevibacterium metallidurans</name>
    <dbReference type="NCBI Taxonomy" id="1482676"/>
    <lineage>
        <taxon>Bacteria</taxon>
        <taxon>Bacillati</taxon>
        <taxon>Actinomycetota</taxon>
        <taxon>Actinomycetes</taxon>
        <taxon>Micrococcales</taxon>
        <taxon>Brevibacteriaceae</taxon>
        <taxon>Brevibacterium</taxon>
    </lineage>
</organism>
<keyword evidence="2" id="KW-0238">DNA-binding</keyword>
<dbReference type="PANTHER" id="PTHR43130">
    <property type="entry name" value="ARAC-FAMILY TRANSCRIPTIONAL REGULATOR"/>
    <property type="match status" value="1"/>
</dbReference>
<evidence type="ECO:0000256" key="1">
    <source>
        <dbReference type="ARBA" id="ARBA00023015"/>
    </source>
</evidence>
<dbReference type="InterPro" id="IPR009057">
    <property type="entry name" value="Homeodomain-like_sf"/>
</dbReference>
<dbReference type="Gene3D" id="1.10.10.60">
    <property type="entry name" value="Homeodomain-like"/>
    <property type="match status" value="1"/>
</dbReference>
<sequence>MVANDMYLGDDDSRGLPNDGRRQFTSDDGRRRGNADRCRPEIAIVRYRECQLAAVYGLTDVFRVADEQLALVGRGGEGARVSHWEWSDDGVVCTLDSDPGTRNAPTHVVFPPSLVPPQGMDAAHALRDWALLRRDEGAVLCGLCAGVFVLAETGLLDRRRVTTHWAFAEEFARRFPAVRLDARRMVVDEGDVITAAGIMAWLDFGLSLVESMFGPSMMIRTSRFMLADAPRTDQLPYMGQLPSATHDDEVVRLAEETIDRELGSAMTLSGLAAATSTHPRTLQRRFKAATGKTVTQYVQCLRVERAIHALATTDDTFESIARSVGYDDPTTLRRLILRETGLTPTGYRQKFGAKSLVGGRVQTLVGERNQRR</sequence>
<evidence type="ECO:0000256" key="2">
    <source>
        <dbReference type="ARBA" id="ARBA00023125"/>
    </source>
</evidence>
<dbReference type="SUPFAM" id="SSF52317">
    <property type="entry name" value="Class I glutamine amidotransferase-like"/>
    <property type="match status" value="1"/>
</dbReference>
<evidence type="ECO:0000256" key="3">
    <source>
        <dbReference type="ARBA" id="ARBA00023163"/>
    </source>
</evidence>
<dbReference type="PROSITE" id="PS01124">
    <property type="entry name" value="HTH_ARAC_FAMILY_2"/>
    <property type="match status" value="1"/>
</dbReference>
<reference evidence="6 7" key="1">
    <citation type="submission" date="2024-01" db="EMBL/GenBank/DDBJ databases">
        <title>Characterization of antibiotic resistant novel bacterial strains and their environmental applications.</title>
        <authorList>
            <person name="Manzoor S."/>
            <person name="Abbas S."/>
            <person name="Arshad M."/>
            <person name="Ahmed I."/>
        </authorList>
    </citation>
    <scope>NUCLEOTIDE SEQUENCE [LARGE SCALE GENOMIC DNA]</scope>
    <source>
        <strain evidence="6 7">NCCP-602</strain>
    </source>
</reference>
<protein>
    <submittedName>
        <fullName evidence="6">GlxA family transcriptional regulator</fullName>
    </submittedName>
</protein>
<dbReference type="InterPro" id="IPR018062">
    <property type="entry name" value="HTH_AraC-typ_CS"/>
</dbReference>
<evidence type="ECO:0000313" key="6">
    <source>
        <dbReference type="EMBL" id="GAA0036234.1"/>
    </source>
</evidence>
<feature type="domain" description="HTH araC/xylS-type" evidence="5">
    <location>
        <begin position="248"/>
        <end position="350"/>
    </location>
</feature>
<evidence type="ECO:0000313" key="7">
    <source>
        <dbReference type="Proteomes" id="UP001498238"/>
    </source>
</evidence>
<dbReference type="PROSITE" id="PS00041">
    <property type="entry name" value="HTH_ARAC_FAMILY_1"/>
    <property type="match status" value="1"/>
</dbReference>
<keyword evidence="1" id="KW-0805">Transcription regulation</keyword>
<name>A0ABP3C8Y5_9MICO</name>
<dbReference type="RefSeq" id="WP_339393062.1">
    <property type="nucleotide sequence ID" value="NZ_BAAAAF010000008.1"/>
</dbReference>
<comment type="caution">
    <text evidence="6">The sequence shown here is derived from an EMBL/GenBank/DDBJ whole genome shotgun (WGS) entry which is preliminary data.</text>
</comment>
<keyword evidence="3" id="KW-0804">Transcription</keyword>
<evidence type="ECO:0000256" key="4">
    <source>
        <dbReference type="SAM" id="MobiDB-lite"/>
    </source>
</evidence>
<dbReference type="Gene3D" id="3.40.50.880">
    <property type="match status" value="1"/>
</dbReference>